<name>A0A3B0RJW2_9ZZZZ</name>
<dbReference type="AlphaFoldDB" id="A0A3B0RJW2"/>
<reference evidence="3" key="1">
    <citation type="submission" date="2018-06" db="EMBL/GenBank/DDBJ databases">
        <authorList>
            <person name="Zhirakovskaya E."/>
        </authorList>
    </citation>
    <scope>NUCLEOTIDE SEQUENCE</scope>
</reference>
<evidence type="ECO:0000313" key="3">
    <source>
        <dbReference type="EMBL" id="VAV91861.1"/>
    </source>
</evidence>
<accession>A0A3B0RJW2</accession>
<evidence type="ECO:0000256" key="1">
    <source>
        <dbReference type="ARBA" id="ARBA00022801"/>
    </source>
</evidence>
<dbReference type="EC" id="3.1.26.11" evidence="3"/>
<dbReference type="GO" id="GO:0042781">
    <property type="term" value="F:3'-tRNA processing endoribonuclease activity"/>
    <property type="evidence" value="ECO:0007669"/>
    <property type="project" value="UniProtKB-EC"/>
</dbReference>
<dbReference type="InterPro" id="IPR036866">
    <property type="entry name" value="RibonucZ/Hydroxyglut_hydro"/>
</dbReference>
<organism evidence="3">
    <name type="scientific">hydrothermal vent metagenome</name>
    <dbReference type="NCBI Taxonomy" id="652676"/>
    <lineage>
        <taxon>unclassified sequences</taxon>
        <taxon>metagenomes</taxon>
        <taxon>ecological metagenomes</taxon>
    </lineage>
</organism>
<dbReference type="EMBL" id="UOEF01000132">
    <property type="protein sequence ID" value="VAV91861.1"/>
    <property type="molecule type" value="Genomic_DNA"/>
</dbReference>
<dbReference type="CDD" id="cd07719">
    <property type="entry name" value="arylsulfatase_AtsA-like_MBL-fold"/>
    <property type="match status" value="1"/>
</dbReference>
<keyword evidence="3" id="KW-0540">Nuclease</keyword>
<feature type="domain" description="Metallo-beta-lactamase" evidence="2">
    <location>
        <begin position="69"/>
        <end position="280"/>
    </location>
</feature>
<evidence type="ECO:0000259" key="2">
    <source>
        <dbReference type="SMART" id="SM00849"/>
    </source>
</evidence>
<keyword evidence="1 3" id="KW-0378">Hydrolase</keyword>
<sequence length="356" mass="38132">MRPRILIAAFLLIGIVLGTASLWQDDIGEWIYARGVKRQMPVDVVAGLDDGLHVALCGTGSPMPDTSRMGPCTAVIAGKRMFVVDMGSGASRNFNPMGIKSGKTEAVLLTHFHSDHIGGLGDFLIQRWANSGASTPLPVYGPPGTKSIVDATNSLMERDRDYRVKHHGNLMPKSGFGGTAVTFEPDANGIAKLIDDGDLTITAFTVDHGGINPAVGYRFDYKGRSVVISGDTSQSTHLEKVAADADILVHETLNPDMIDAMSAGFKATDRDRLATIFQQIKAIHTTSVEAAESASRANVRMLILSHLIPPAPSSFLDRYFSRGTSDVFSGEIIVGHDGMLFSLVPGGKDIQLDKLL</sequence>
<protein>
    <submittedName>
        <fullName evidence="3">Ribonuclease Z (RNase Z) (TRNase Z) (tRNA 3 endonuclease)</fullName>
        <ecNumber evidence="3">3.1.26.11</ecNumber>
    </submittedName>
</protein>
<dbReference type="InterPro" id="IPR044094">
    <property type="entry name" value="AtsA-like_MBL-fold"/>
</dbReference>
<dbReference type="SUPFAM" id="SSF56281">
    <property type="entry name" value="Metallo-hydrolase/oxidoreductase"/>
    <property type="match status" value="1"/>
</dbReference>
<proteinExistence type="predicted"/>
<dbReference type="Gene3D" id="3.60.15.10">
    <property type="entry name" value="Ribonuclease Z/Hydroxyacylglutathione hydrolase-like"/>
    <property type="match status" value="1"/>
</dbReference>
<keyword evidence="3" id="KW-0255">Endonuclease</keyword>
<dbReference type="PANTHER" id="PTHR46018">
    <property type="entry name" value="ZINC PHOSPHODIESTERASE ELAC PROTEIN 1"/>
    <property type="match status" value="1"/>
</dbReference>
<gene>
    <name evidence="3" type="ORF">MNBD_ALPHA04-2081</name>
</gene>
<dbReference type="PANTHER" id="PTHR46018:SF2">
    <property type="entry name" value="ZINC PHOSPHODIESTERASE ELAC PROTEIN 1"/>
    <property type="match status" value="1"/>
</dbReference>
<dbReference type="Pfam" id="PF12706">
    <property type="entry name" value="Lactamase_B_2"/>
    <property type="match status" value="1"/>
</dbReference>
<dbReference type="SMART" id="SM00849">
    <property type="entry name" value="Lactamase_B"/>
    <property type="match status" value="1"/>
</dbReference>
<dbReference type="InterPro" id="IPR001279">
    <property type="entry name" value="Metallo-B-lactamas"/>
</dbReference>